<evidence type="ECO:0000259" key="5">
    <source>
        <dbReference type="SMART" id="SM00165"/>
    </source>
</evidence>
<feature type="domain" description="UBA" evidence="5">
    <location>
        <begin position="56"/>
        <end position="94"/>
    </location>
</feature>
<name>A0A6A4WQG5_AMPAM</name>
<dbReference type="GO" id="GO:0005634">
    <property type="term" value="C:nucleus"/>
    <property type="evidence" value="ECO:0007669"/>
    <property type="project" value="TreeGrafter"/>
</dbReference>
<feature type="region of interest" description="Disordered" evidence="4">
    <location>
        <begin position="1"/>
        <end position="58"/>
    </location>
</feature>
<dbReference type="PANTHER" id="PTHR16308:SF13">
    <property type="entry name" value="PROTEIN LINGERER"/>
    <property type="match status" value="1"/>
</dbReference>
<evidence type="ECO:0000256" key="1">
    <source>
        <dbReference type="ARBA" id="ARBA00004496"/>
    </source>
</evidence>
<keyword evidence="3" id="KW-0597">Phosphoprotein</keyword>
<dbReference type="InterPro" id="IPR015940">
    <property type="entry name" value="UBA"/>
</dbReference>
<evidence type="ECO:0000256" key="2">
    <source>
        <dbReference type="ARBA" id="ARBA00022490"/>
    </source>
</evidence>
<keyword evidence="7" id="KW-1185">Reference proteome</keyword>
<evidence type="ECO:0000256" key="4">
    <source>
        <dbReference type="SAM" id="MobiDB-lite"/>
    </source>
</evidence>
<feature type="region of interest" description="Disordered" evidence="4">
    <location>
        <begin position="92"/>
        <end position="182"/>
    </location>
</feature>
<dbReference type="EMBL" id="VIIS01000857">
    <property type="protein sequence ID" value="KAF0304318.1"/>
    <property type="molecule type" value="Genomic_DNA"/>
</dbReference>
<dbReference type="Gene3D" id="1.10.8.10">
    <property type="entry name" value="DNA helicase RuvA subunit, C-terminal domain"/>
    <property type="match status" value="1"/>
</dbReference>
<comment type="subcellular location">
    <subcellularLocation>
        <location evidence="1">Cytoplasm</location>
    </subcellularLocation>
</comment>
<dbReference type="AlphaFoldDB" id="A0A6A4WQG5"/>
<dbReference type="CDD" id="cd14277">
    <property type="entry name" value="UBA_UBP2_like"/>
    <property type="match status" value="1"/>
</dbReference>
<feature type="compositionally biased region" description="Basic and acidic residues" evidence="4">
    <location>
        <begin position="119"/>
        <end position="138"/>
    </location>
</feature>
<organism evidence="6 7">
    <name type="scientific">Amphibalanus amphitrite</name>
    <name type="common">Striped barnacle</name>
    <name type="synonym">Balanus amphitrite</name>
    <dbReference type="NCBI Taxonomy" id="1232801"/>
    <lineage>
        <taxon>Eukaryota</taxon>
        <taxon>Metazoa</taxon>
        <taxon>Ecdysozoa</taxon>
        <taxon>Arthropoda</taxon>
        <taxon>Crustacea</taxon>
        <taxon>Multicrustacea</taxon>
        <taxon>Cirripedia</taxon>
        <taxon>Thoracica</taxon>
        <taxon>Thoracicalcarea</taxon>
        <taxon>Balanomorpha</taxon>
        <taxon>Balanoidea</taxon>
        <taxon>Balanidae</taxon>
        <taxon>Amphibalaninae</taxon>
        <taxon>Amphibalanus</taxon>
    </lineage>
</organism>
<keyword evidence="2" id="KW-0963">Cytoplasm</keyword>
<dbReference type="InterPro" id="IPR009060">
    <property type="entry name" value="UBA-like_sf"/>
</dbReference>
<dbReference type="GO" id="GO:0005737">
    <property type="term" value="C:cytoplasm"/>
    <property type="evidence" value="ECO:0007669"/>
    <property type="project" value="UniProtKB-SubCell"/>
</dbReference>
<dbReference type="InterPro" id="IPR051833">
    <property type="entry name" value="TC-DDR_regulator"/>
</dbReference>
<dbReference type="PANTHER" id="PTHR16308">
    <property type="entry name" value="UBIQUITIN ASSOCIATED PROTEIN 2-LIKE/LINGERER"/>
    <property type="match status" value="1"/>
</dbReference>
<comment type="caution">
    <text evidence="6">The sequence shown here is derived from an EMBL/GenBank/DDBJ whole genome shotgun (WGS) entry which is preliminary data.</text>
</comment>
<proteinExistence type="predicted"/>
<accession>A0A6A4WQG5</accession>
<reference evidence="6 7" key="1">
    <citation type="submission" date="2019-07" db="EMBL/GenBank/DDBJ databases">
        <title>Draft genome assembly of a fouling barnacle, Amphibalanus amphitrite (Darwin, 1854): The first reference genome for Thecostraca.</title>
        <authorList>
            <person name="Kim W."/>
        </authorList>
    </citation>
    <scope>NUCLEOTIDE SEQUENCE [LARGE SCALE GENOMIC DNA]</scope>
    <source>
        <strain evidence="6">SNU_AA5</strain>
        <tissue evidence="6">Soma without cirri and trophi</tissue>
    </source>
</reference>
<protein>
    <submittedName>
        <fullName evidence="6">Ubiquitin-associated protein 2</fullName>
    </submittedName>
</protein>
<gene>
    <name evidence="6" type="primary">Ubap2_4</name>
    <name evidence="6" type="ORF">FJT64_023865</name>
</gene>
<feature type="compositionally biased region" description="Basic and acidic residues" evidence="4">
    <location>
        <begin position="152"/>
        <end position="162"/>
    </location>
</feature>
<sequence>MSSGRSAGRSRAGRAERAAGKADTAAPAGGGSQSQPEKPATKPHTHHSKLKEDKVYEDKISQVVQLTGKTKDEAEIALYDCDYDPTRAINMLLEGDDQGEWVEKTKKKKPPKPTPPESRSAENHRPQEDERAERDRSRTGRGGQPPRLRRGGGQDRSCEWRLRLGGGGGAAGTGLGHCGGGD</sequence>
<dbReference type="Proteomes" id="UP000440578">
    <property type="component" value="Unassembled WGS sequence"/>
</dbReference>
<evidence type="ECO:0000256" key="3">
    <source>
        <dbReference type="ARBA" id="ARBA00022553"/>
    </source>
</evidence>
<evidence type="ECO:0000313" key="6">
    <source>
        <dbReference type="EMBL" id="KAF0304318.1"/>
    </source>
</evidence>
<dbReference type="SUPFAM" id="SSF46934">
    <property type="entry name" value="UBA-like"/>
    <property type="match status" value="1"/>
</dbReference>
<feature type="compositionally biased region" description="Low complexity" evidence="4">
    <location>
        <begin position="1"/>
        <end position="10"/>
    </location>
</feature>
<dbReference type="SMART" id="SM00165">
    <property type="entry name" value="UBA"/>
    <property type="match status" value="1"/>
</dbReference>
<feature type="compositionally biased region" description="Gly residues" evidence="4">
    <location>
        <begin position="164"/>
        <end position="182"/>
    </location>
</feature>
<dbReference type="OrthoDB" id="6382903at2759"/>
<evidence type="ECO:0000313" key="7">
    <source>
        <dbReference type="Proteomes" id="UP000440578"/>
    </source>
</evidence>